<dbReference type="Gene3D" id="3.40.50.1240">
    <property type="entry name" value="Phosphoglycerate mutase-like"/>
    <property type="match status" value="1"/>
</dbReference>
<dbReference type="InterPro" id="IPR013078">
    <property type="entry name" value="His_Pase_superF_clade-1"/>
</dbReference>
<dbReference type="PANTHER" id="PTHR47623:SF1">
    <property type="entry name" value="OS09G0287300 PROTEIN"/>
    <property type="match status" value="1"/>
</dbReference>
<proteinExistence type="predicted"/>
<dbReference type="SUPFAM" id="SSF53254">
    <property type="entry name" value="Phosphoglycerate mutase-like"/>
    <property type="match status" value="1"/>
</dbReference>
<dbReference type="SMART" id="SM00855">
    <property type="entry name" value="PGAM"/>
    <property type="match status" value="1"/>
</dbReference>
<keyword evidence="2" id="KW-1185">Reference proteome</keyword>
<keyword evidence="1" id="KW-0378">Hydrolase</keyword>
<comment type="caution">
    <text evidence="1">The sequence shown here is derived from an EMBL/GenBank/DDBJ whole genome shotgun (WGS) entry which is preliminary data.</text>
</comment>
<evidence type="ECO:0000313" key="1">
    <source>
        <dbReference type="EMBL" id="MBP2417726.1"/>
    </source>
</evidence>
<protein>
    <submittedName>
        <fullName evidence="1">Phosphohistidine phosphatase</fullName>
        <ecNumber evidence="1">3.1.3.-</ecNumber>
    </submittedName>
</protein>
<dbReference type="EC" id="3.1.3.-" evidence="1"/>
<reference evidence="1 2" key="1">
    <citation type="submission" date="2021-03" db="EMBL/GenBank/DDBJ databases">
        <title>Sequencing the genomes of 1000 actinobacteria strains.</title>
        <authorList>
            <person name="Klenk H.-P."/>
        </authorList>
    </citation>
    <scope>NUCLEOTIDE SEQUENCE [LARGE SCALE GENOMIC DNA]</scope>
    <source>
        <strain evidence="1 2">DSM 12936</strain>
    </source>
</reference>
<dbReference type="Pfam" id="PF00300">
    <property type="entry name" value="His_Phos_1"/>
    <property type="match status" value="1"/>
</dbReference>
<dbReference type="GO" id="GO:0016787">
    <property type="term" value="F:hydrolase activity"/>
    <property type="evidence" value="ECO:0007669"/>
    <property type="project" value="UniProtKB-KW"/>
</dbReference>
<dbReference type="EMBL" id="JAGIOB010000001">
    <property type="protein sequence ID" value="MBP2417726.1"/>
    <property type="molecule type" value="Genomic_DNA"/>
</dbReference>
<name>A0ABS4Z9Q7_9ACTN</name>
<dbReference type="CDD" id="cd07067">
    <property type="entry name" value="HP_PGM_like"/>
    <property type="match status" value="1"/>
</dbReference>
<dbReference type="InterPro" id="IPR029033">
    <property type="entry name" value="His_PPase_superfam"/>
</dbReference>
<sequence>MTTTRTLLLLRHATAEPARPGHRDADRRLSPRGEVEADGVGAFLRDRGVLPDRVLCSPATRTRQTLERLGLDVPVELVPLLYQAGSDEVLELVAAADVGTVLVVGHAPAVPGVVYDVADPGTSSPAASAAVADRFPPATLARLEVAGDWSDPSTARLVEVRLPAGSEGRLLR</sequence>
<organism evidence="1 2">
    <name type="scientific">Microlunatus capsulatus</name>
    <dbReference type="NCBI Taxonomy" id="99117"/>
    <lineage>
        <taxon>Bacteria</taxon>
        <taxon>Bacillati</taxon>
        <taxon>Actinomycetota</taxon>
        <taxon>Actinomycetes</taxon>
        <taxon>Propionibacteriales</taxon>
        <taxon>Propionibacteriaceae</taxon>
        <taxon>Microlunatus</taxon>
    </lineage>
</organism>
<dbReference type="Proteomes" id="UP000758168">
    <property type="component" value="Unassembled WGS sequence"/>
</dbReference>
<dbReference type="PANTHER" id="PTHR47623">
    <property type="entry name" value="OS09G0287300 PROTEIN"/>
    <property type="match status" value="1"/>
</dbReference>
<evidence type="ECO:0000313" key="2">
    <source>
        <dbReference type="Proteomes" id="UP000758168"/>
    </source>
</evidence>
<accession>A0ABS4Z9Q7</accession>
<dbReference type="RefSeq" id="WP_210056591.1">
    <property type="nucleotide sequence ID" value="NZ_BAAAMH010000010.1"/>
</dbReference>
<gene>
    <name evidence="1" type="ORF">JOF54_002648</name>
</gene>